<name>A0AAI8XLF3_MYCME</name>
<dbReference type="PANTHER" id="PTHR43553">
    <property type="entry name" value="HEAVY METAL TRANSPORTER"/>
    <property type="match status" value="1"/>
</dbReference>
<dbReference type="CDD" id="cd03225">
    <property type="entry name" value="ABC_cobalt_CbiO_domain1"/>
    <property type="match status" value="2"/>
</dbReference>
<dbReference type="Gene3D" id="3.40.50.300">
    <property type="entry name" value="P-loop containing nucleotide triphosphate hydrolases"/>
    <property type="match status" value="2"/>
</dbReference>
<evidence type="ECO:0000256" key="4">
    <source>
        <dbReference type="ARBA" id="ARBA00022840"/>
    </source>
</evidence>
<gene>
    <name evidence="6" type="primary">ykoD</name>
    <name evidence="6" type="ORF">hbim_00642</name>
</gene>
<dbReference type="GO" id="GO:0043190">
    <property type="term" value="C:ATP-binding cassette (ABC) transporter complex"/>
    <property type="evidence" value="ECO:0007669"/>
    <property type="project" value="TreeGrafter"/>
</dbReference>
<dbReference type="InterPro" id="IPR050095">
    <property type="entry name" value="ECF_ABC_transporter_ATP-bd"/>
</dbReference>
<feature type="domain" description="ABC transporter" evidence="5">
    <location>
        <begin position="8"/>
        <end position="244"/>
    </location>
</feature>
<dbReference type="SUPFAM" id="SSF52540">
    <property type="entry name" value="P-loop containing nucleoside triphosphate hydrolases"/>
    <property type="match status" value="2"/>
</dbReference>
<dbReference type="GO" id="GO:0005524">
    <property type="term" value="F:ATP binding"/>
    <property type="evidence" value="ECO:0007669"/>
    <property type="project" value="UniProtKB-KW"/>
</dbReference>
<protein>
    <submittedName>
        <fullName evidence="6">HMP/thiamine import ATP-binding protein YkoD</fullName>
        <ecNumber evidence="6">3.6.3.-</ecNumber>
    </submittedName>
</protein>
<dbReference type="GO" id="GO:0042626">
    <property type="term" value="F:ATPase-coupled transmembrane transporter activity"/>
    <property type="evidence" value="ECO:0007669"/>
    <property type="project" value="TreeGrafter"/>
</dbReference>
<dbReference type="PANTHER" id="PTHR43553:SF24">
    <property type="entry name" value="ENERGY-COUPLING FACTOR TRANSPORTER ATP-BINDING PROTEIN ECFA1"/>
    <property type="match status" value="1"/>
</dbReference>
<proteinExistence type="inferred from homology"/>
<dbReference type="RefSeq" id="WP_286213459.1">
    <property type="nucleotide sequence ID" value="NZ_AP027452.1"/>
</dbReference>
<feature type="domain" description="ABC transporter" evidence="5">
    <location>
        <begin position="265"/>
        <end position="475"/>
    </location>
</feature>
<evidence type="ECO:0000313" key="6">
    <source>
        <dbReference type="EMBL" id="BDY26727.1"/>
    </source>
</evidence>
<accession>A0AAI8XLF3</accession>
<dbReference type="InterPro" id="IPR027417">
    <property type="entry name" value="P-loop_NTPase"/>
</dbReference>
<dbReference type="PROSITE" id="PS00211">
    <property type="entry name" value="ABC_TRANSPORTER_1"/>
    <property type="match status" value="2"/>
</dbReference>
<dbReference type="InterPro" id="IPR015856">
    <property type="entry name" value="ABC_transpr_CbiO/EcfA_su"/>
</dbReference>
<dbReference type="AlphaFoldDB" id="A0AAI8XLF3"/>
<keyword evidence="3" id="KW-0547">Nucleotide-binding</keyword>
<keyword evidence="6" id="KW-0378">Hydrolase</keyword>
<dbReference type="InterPro" id="IPR003439">
    <property type="entry name" value="ABC_transporter-like_ATP-bd"/>
</dbReference>
<dbReference type="InterPro" id="IPR003593">
    <property type="entry name" value="AAA+_ATPase"/>
</dbReference>
<dbReference type="EMBL" id="AP027452">
    <property type="protein sequence ID" value="BDY26727.1"/>
    <property type="molecule type" value="Genomic_DNA"/>
</dbReference>
<sequence length="475" mass="50952">MSPVGARVRAEGWGWQHAGQSRWAVRDLDLTIAPGERVLLLGASGSGKSTLLHGMAGLLGSSDEGHESGRILVDDARPSEQRRRIGMVLQDPDSQVILSRVGDDVAFGMENFAVPRTQIWPRVHDALRSVGLNLPVQQDTSQLSGGQKQRLALAGVLAMDPGLILLDEPTANLDPAGVIEVRDAVAAAAQLTGATVVVVEHRTGVWLPVIDRVIVLGADGGVVADGPPESTVHAQHDHLVQAGIWVPDTPVPQLVRHRTATEPLLTAEKLAVGYRSAPPVREALDFEIASGRVTAVAGPNGSGKSTLALTLGGLLPPRGGTLTALPNFAPSAKNREPARWRSKELLTRIASVFQDPEHQFLTGSVRDEISLGARALKRDTALGEDLLSRLRLDHLADRNPYTLSGGEKRRLSVATVLITRPRIIVLDEPTFGQDRRTWEELLRLLAEIADDGTAVVAITHDADFVDALADERIEL</sequence>
<evidence type="ECO:0000256" key="1">
    <source>
        <dbReference type="ARBA" id="ARBA00005417"/>
    </source>
</evidence>
<evidence type="ECO:0000256" key="2">
    <source>
        <dbReference type="ARBA" id="ARBA00022448"/>
    </source>
</evidence>
<dbReference type="Pfam" id="PF00005">
    <property type="entry name" value="ABC_tran"/>
    <property type="match status" value="2"/>
</dbReference>
<organism evidence="6 7">
    <name type="scientific">Mycolicibacterium mageritense</name>
    <name type="common">Mycobacterium mageritense</name>
    <dbReference type="NCBI Taxonomy" id="53462"/>
    <lineage>
        <taxon>Bacteria</taxon>
        <taxon>Bacillati</taxon>
        <taxon>Actinomycetota</taxon>
        <taxon>Actinomycetes</taxon>
        <taxon>Mycobacteriales</taxon>
        <taxon>Mycobacteriaceae</taxon>
        <taxon>Mycolicibacterium</taxon>
    </lineage>
</organism>
<dbReference type="InterPro" id="IPR017871">
    <property type="entry name" value="ABC_transporter-like_CS"/>
</dbReference>
<dbReference type="SMART" id="SM00382">
    <property type="entry name" value="AAA"/>
    <property type="match status" value="2"/>
</dbReference>
<dbReference type="EC" id="3.6.3.-" evidence="6"/>
<comment type="similarity">
    <text evidence="1">Belongs to the ABC transporter superfamily.</text>
</comment>
<evidence type="ECO:0000313" key="7">
    <source>
        <dbReference type="Proteomes" id="UP001241092"/>
    </source>
</evidence>
<dbReference type="GO" id="GO:0016887">
    <property type="term" value="F:ATP hydrolysis activity"/>
    <property type="evidence" value="ECO:0007669"/>
    <property type="project" value="InterPro"/>
</dbReference>
<keyword evidence="4 6" id="KW-0067">ATP-binding</keyword>
<dbReference type="Proteomes" id="UP001241092">
    <property type="component" value="Chromosome"/>
</dbReference>
<keyword evidence="2" id="KW-0813">Transport</keyword>
<evidence type="ECO:0000256" key="3">
    <source>
        <dbReference type="ARBA" id="ARBA00022741"/>
    </source>
</evidence>
<reference evidence="6" key="1">
    <citation type="submission" date="2023-03" db="EMBL/GenBank/DDBJ databases">
        <title>Draft genome sequence of a Mycolicibacterium mageritense strain H4_3_1 isolated from a hybrid biological-inorganic system reactor.</title>
        <authorList>
            <person name="Feng X."/>
            <person name="Kazama D."/>
            <person name="Sato K."/>
            <person name="Kobayashi H."/>
        </authorList>
    </citation>
    <scope>NUCLEOTIDE SEQUENCE</scope>
    <source>
        <strain evidence="6">H4_3_1</strain>
    </source>
</reference>
<dbReference type="PROSITE" id="PS50893">
    <property type="entry name" value="ABC_TRANSPORTER_2"/>
    <property type="match status" value="2"/>
</dbReference>
<evidence type="ECO:0000259" key="5">
    <source>
        <dbReference type="PROSITE" id="PS50893"/>
    </source>
</evidence>